<keyword evidence="4" id="KW-0175">Coiled coil</keyword>
<feature type="compositionally biased region" description="Acidic residues" evidence="6">
    <location>
        <begin position="121"/>
        <end position="154"/>
    </location>
</feature>
<evidence type="ECO:0000256" key="1">
    <source>
        <dbReference type="ARBA" id="ARBA00004604"/>
    </source>
</evidence>
<sequence>MAKGPKLKDVLEYEKAKQNITKEENLKKEKKFKELEANQPVVITKDDLINSGLLNQGKPIVDDLIDEEIKALEGKTLSKKQKRQLAKLQKKKEQMNEIAAEQESGDDEEPELDIENLAASDDSESEDESESESDESESEEDVSEGEVEESDEEDDRPREKVFANNQKALKKAYNRLRLPWEATRFVEHQTLTTSAPIHTLVENIEDDTQRELAFYKASLEATSIAKKKLLQQKVPFHRPLDYFAEMLKTDDHMEKLKQRLIQEESEKLARQEARRQRNLKKFGKQVQIQTMQKRQQEKKDTLDKIKSLKKKRGANEISGGSEFDIAVEDAIEGKDSNKRQKVNHKREGKNKKFGQGGMKRFKRKNDAQSSTGIPDKKFKKNGKKRF</sequence>
<evidence type="ECO:0000313" key="7">
    <source>
        <dbReference type="EMBL" id="SGZ41765.1"/>
    </source>
</evidence>
<evidence type="ECO:0000256" key="5">
    <source>
        <dbReference type="ARBA" id="ARBA00023242"/>
    </source>
</evidence>
<feature type="region of interest" description="Disordered" evidence="6">
    <location>
        <begin position="79"/>
        <end position="161"/>
    </location>
</feature>
<dbReference type="VEuPathDB" id="FungiDB:HGUI_03966"/>
<evidence type="ECO:0000256" key="6">
    <source>
        <dbReference type="SAM" id="MobiDB-lite"/>
    </source>
</evidence>
<dbReference type="GO" id="GO:0042273">
    <property type="term" value="P:ribosomal large subunit biogenesis"/>
    <property type="evidence" value="ECO:0007669"/>
    <property type="project" value="EnsemblFungi"/>
</dbReference>
<dbReference type="EMBL" id="FQNF01000147">
    <property type="protein sequence ID" value="SGZ41765.1"/>
    <property type="molecule type" value="Genomic_DNA"/>
</dbReference>
<protein>
    <recommendedName>
        <fullName evidence="9">rRNA-processing protein EBP2</fullName>
    </recommendedName>
</protein>
<feature type="region of interest" description="Disordered" evidence="6">
    <location>
        <begin position="267"/>
        <end position="302"/>
    </location>
</feature>
<dbReference type="GO" id="GO:0005730">
    <property type="term" value="C:nucleolus"/>
    <property type="evidence" value="ECO:0007669"/>
    <property type="project" value="UniProtKB-SubCell"/>
</dbReference>
<dbReference type="AlphaFoldDB" id="A0A1L0CRS8"/>
<evidence type="ECO:0000313" key="8">
    <source>
        <dbReference type="Proteomes" id="UP000183365"/>
    </source>
</evidence>
<feature type="compositionally biased region" description="Acidic residues" evidence="6">
    <location>
        <begin position="103"/>
        <end position="114"/>
    </location>
</feature>
<dbReference type="Pfam" id="PF05890">
    <property type="entry name" value="Ebp2"/>
    <property type="match status" value="1"/>
</dbReference>
<dbReference type="Proteomes" id="UP000183365">
    <property type="component" value="Unassembled WGS sequence"/>
</dbReference>
<evidence type="ECO:0000256" key="2">
    <source>
        <dbReference type="ARBA" id="ARBA00007336"/>
    </source>
</evidence>
<feature type="compositionally biased region" description="Basic residues" evidence="6">
    <location>
        <begin position="377"/>
        <end position="386"/>
    </location>
</feature>
<dbReference type="GO" id="GO:0030687">
    <property type="term" value="C:preribosome, large subunit precursor"/>
    <property type="evidence" value="ECO:0007669"/>
    <property type="project" value="EnsemblFungi"/>
</dbReference>
<keyword evidence="3" id="KW-0690">Ribosome biogenesis</keyword>
<dbReference type="PANTHER" id="PTHR13028:SF0">
    <property type="entry name" value="RRNA-PROCESSING PROTEIN EBP2-RELATED"/>
    <property type="match status" value="1"/>
</dbReference>
<keyword evidence="8" id="KW-1185">Reference proteome</keyword>
<feature type="compositionally biased region" description="Basic residues" evidence="6">
    <location>
        <begin position="79"/>
        <end position="90"/>
    </location>
</feature>
<dbReference type="GO" id="GO:0000280">
    <property type="term" value="P:nuclear division"/>
    <property type="evidence" value="ECO:0007669"/>
    <property type="project" value="EnsemblFungi"/>
</dbReference>
<dbReference type="GO" id="GO:0006364">
    <property type="term" value="P:rRNA processing"/>
    <property type="evidence" value="ECO:0007669"/>
    <property type="project" value="EnsemblFungi"/>
</dbReference>
<keyword evidence="5" id="KW-0539">Nucleus</keyword>
<evidence type="ECO:0000256" key="3">
    <source>
        <dbReference type="ARBA" id="ARBA00022517"/>
    </source>
</evidence>
<dbReference type="InterPro" id="IPR008610">
    <property type="entry name" value="Ebp2"/>
</dbReference>
<evidence type="ECO:0000256" key="4">
    <source>
        <dbReference type="ARBA" id="ARBA00023054"/>
    </source>
</evidence>
<reference evidence="8" key="1">
    <citation type="submission" date="2016-11" db="EMBL/GenBank/DDBJ databases">
        <authorList>
            <person name="Guldener U."/>
        </authorList>
    </citation>
    <scope>NUCLEOTIDE SEQUENCE [LARGE SCALE GENOMIC DNA]</scope>
</reference>
<comment type="subcellular location">
    <subcellularLocation>
        <location evidence="1">Nucleus</location>
        <location evidence="1">Nucleolus</location>
    </subcellularLocation>
</comment>
<dbReference type="GO" id="GO:0034399">
    <property type="term" value="C:nuclear periphery"/>
    <property type="evidence" value="ECO:0007669"/>
    <property type="project" value="EnsemblFungi"/>
</dbReference>
<accession>A0A1L0CRS8</accession>
<feature type="compositionally biased region" description="Basic residues" evidence="6">
    <location>
        <begin position="339"/>
        <end position="352"/>
    </location>
</feature>
<organism evidence="7 8">
    <name type="scientific">Hanseniaspora guilliermondii</name>
    <dbReference type="NCBI Taxonomy" id="56406"/>
    <lineage>
        <taxon>Eukaryota</taxon>
        <taxon>Fungi</taxon>
        <taxon>Dikarya</taxon>
        <taxon>Ascomycota</taxon>
        <taxon>Saccharomycotina</taxon>
        <taxon>Saccharomycetes</taxon>
        <taxon>Saccharomycodales</taxon>
        <taxon>Saccharomycodaceae</taxon>
        <taxon>Hanseniaspora</taxon>
    </lineage>
</organism>
<feature type="region of interest" description="Disordered" evidence="6">
    <location>
        <begin position="333"/>
        <end position="386"/>
    </location>
</feature>
<dbReference type="OrthoDB" id="443772at2759"/>
<name>A0A1L0CRS8_9ASCO</name>
<gene>
    <name evidence="7" type="ORF">HGUI_03966</name>
</gene>
<evidence type="ECO:0008006" key="9">
    <source>
        <dbReference type="Google" id="ProtNLM"/>
    </source>
</evidence>
<proteinExistence type="inferred from homology"/>
<comment type="similarity">
    <text evidence="2">Belongs to the EBP2 family.</text>
</comment>
<dbReference type="GO" id="GO:0042802">
    <property type="term" value="F:identical protein binding"/>
    <property type="evidence" value="ECO:0007669"/>
    <property type="project" value="EnsemblFungi"/>
</dbReference>
<dbReference type="PANTHER" id="PTHR13028">
    <property type="entry name" value="RRNA PROCESSING PROTEIN EBNA1-BINDING PROTEIN-RELATED"/>
    <property type="match status" value="1"/>
</dbReference>